<comment type="function">
    <text evidence="10">Acts both as a regulator of telomere function and as a transcription regulator. Involved in the regulation of telomere length and protection as a component of the shelterin complex (telosome). Does not bind DNA directly: recruited to telomeric double-stranded 5'-TTAGGG-3' repeats via its interaction with terf2. Independently of its function in telomeres, also acts as a transcription regulator: recruited to extratelomeric 5'-TTAGGG-3' sites via its association with terf2 or other factors, and regulates gene expression.</text>
</comment>
<dbReference type="GO" id="GO:0070187">
    <property type="term" value="C:shelterin complex"/>
    <property type="evidence" value="ECO:0007669"/>
    <property type="project" value="TreeGrafter"/>
</dbReference>
<dbReference type="CDD" id="cd11655">
    <property type="entry name" value="rap1_myb-like"/>
    <property type="match status" value="1"/>
</dbReference>
<evidence type="ECO:0000256" key="3">
    <source>
        <dbReference type="ARBA" id="ARBA00022454"/>
    </source>
</evidence>
<comment type="similarity">
    <text evidence="1 10">Belongs to the RAP1 family.</text>
</comment>
<reference evidence="15" key="1">
    <citation type="submission" date="2023-08" db="EMBL/GenBank/DDBJ databases">
        <title>Pelteobagrus vachellii genome.</title>
        <authorList>
            <person name="Liu H."/>
        </authorList>
    </citation>
    <scope>NUCLEOTIDE SEQUENCE</scope>
    <source>
        <strain evidence="15">PRFRI_2022a</strain>
        <tissue evidence="15">Muscle</tissue>
    </source>
</reference>
<dbReference type="PANTHER" id="PTHR16466:SF6">
    <property type="entry name" value="TELOMERIC REPEAT-BINDING FACTOR 2-INTERACTING PROTEIN 1"/>
    <property type="match status" value="1"/>
</dbReference>
<keyword evidence="16" id="KW-1185">Reference proteome</keyword>
<dbReference type="GO" id="GO:0006355">
    <property type="term" value="P:regulation of DNA-templated transcription"/>
    <property type="evidence" value="ECO:0007669"/>
    <property type="project" value="UniProtKB-UniRule"/>
</dbReference>
<keyword evidence="3 10" id="KW-0158">Chromosome</keyword>
<evidence type="ECO:0000313" key="16">
    <source>
        <dbReference type="Proteomes" id="UP001187315"/>
    </source>
</evidence>
<dbReference type="InterPro" id="IPR009057">
    <property type="entry name" value="Homeodomain-like_sf"/>
</dbReference>
<dbReference type="Pfam" id="PF16589">
    <property type="entry name" value="BRCT_2"/>
    <property type="match status" value="1"/>
</dbReference>
<keyword evidence="8 10" id="KW-0539">Nucleus</keyword>
<evidence type="ECO:0000256" key="9">
    <source>
        <dbReference type="ARBA" id="ARBA00032471"/>
    </source>
</evidence>
<keyword evidence="7 10" id="KW-0804">Transcription</keyword>
<dbReference type="Pfam" id="PF11626">
    <property type="entry name" value="Rap1_C"/>
    <property type="match status" value="1"/>
</dbReference>
<feature type="region of interest" description="Disordered" evidence="11">
    <location>
        <begin position="175"/>
        <end position="407"/>
    </location>
</feature>
<dbReference type="GO" id="GO:0010833">
    <property type="term" value="P:telomere maintenance via telomere lengthening"/>
    <property type="evidence" value="ECO:0007669"/>
    <property type="project" value="UniProtKB-UniRule"/>
</dbReference>
<dbReference type="Gene3D" id="1.10.10.2170">
    <property type="match status" value="1"/>
</dbReference>
<evidence type="ECO:0000256" key="1">
    <source>
        <dbReference type="ARBA" id="ARBA00010467"/>
    </source>
</evidence>
<evidence type="ECO:0000259" key="12">
    <source>
        <dbReference type="Pfam" id="PF08914"/>
    </source>
</evidence>
<feature type="domain" description="TRF2-interacting telomeric protein/Rap1 C-terminal" evidence="13">
    <location>
        <begin position="460"/>
        <end position="528"/>
    </location>
</feature>
<proteinExistence type="inferred from homology"/>
<dbReference type="Gene3D" id="1.10.10.60">
    <property type="entry name" value="Homeodomain-like"/>
    <property type="match status" value="1"/>
</dbReference>
<dbReference type="InterPro" id="IPR021661">
    <property type="entry name" value="Rap1_C"/>
</dbReference>
<dbReference type="InterPro" id="IPR039595">
    <property type="entry name" value="TE2IP/Rap1"/>
</dbReference>
<evidence type="ECO:0000256" key="11">
    <source>
        <dbReference type="SAM" id="MobiDB-lite"/>
    </source>
</evidence>
<sequence>MSVIKNESSATSAVLFLNVKGEPMRFFIRPGPTKVQLQPLISNGGGVVCRTQEPNAILLADPSDITAAVGAAGHFYISTQYVHDCVAQNQQLDIESYRFNSLQPVQTRAASRKRHAKGRLGYSLEDDTAILNYIAKHQKEVKGNRIWQQMEHQHITNHSWQSMKDRFLKHLQHKLQEKTPERKKKVRPLKESSSPQDNSTQLTPKKTPKKKAALVLSSDSDATQSSNEHEEGESEQPELQTSPEERPQEPDSEIRKETDVDESEEQQQCDSEKPEVSPKRARMDTDTLVENTTSGPNDQSSPPREKQNSHTPEKPSAFSILQKAAREFEDSQVVDGSQEGRPLSQDSVINASDTDESQIMAARERAVREQEANPEHPKEAEEPAPAAQIHRRTPESEDDDAGPSSDALSIMSNAHMFLFQQESQEELSQPSEEDQSSQSLLETKQQVVRLMQESKKDLVDVMKALLKASGDVIMALSFLREGYDPEVHGPIWTRHDDEMLLSADSLESERLGEKYGPEGVSKRAAFLKADLQH</sequence>
<evidence type="ECO:0000256" key="8">
    <source>
        <dbReference type="ARBA" id="ARBA00023242"/>
    </source>
</evidence>
<evidence type="ECO:0000256" key="4">
    <source>
        <dbReference type="ARBA" id="ARBA00022895"/>
    </source>
</evidence>
<dbReference type="Proteomes" id="UP001187315">
    <property type="component" value="Unassembled WGS sequence"/>
</dbReference>
<dbReference type="EMBL" id="JAVHJS010000022">
    <property type="protein sequence ID" value="KAK2821518.1"/>
    <property type="molecule type" value="Genomic_DNA"/>
</dbReference>
<evidence type="ECO:0000259" key="13">
    <source>
        <dbReference type="Pfam" id="PF11626"/>
    </source>
</evidence>
<dbReference type="PANTHER" id="PTHR16466">
    <property type="entry name" value="TELOMERE REPEAT-BINDING FACTOR 2-INTERACTING PROTEIN 1"/>
    <property type="match status" value="1"/>
</dbReference>
<feature type="compositionally biased region" description="Basic and acidic residues" evidence="11">
    <location>
        <begin position="243"/>
        <end position="258"/>
    </location>
</feature>
<feature type="compositionally biased region" description="Polar residues" evidence="11">
    <location>
        <begin position="217"/>
        <end position="226"/>
    </location>
</feature>
<evidence type="ECO:0000256" key="10">
    <source>
        <dbReference type="RuleBase" id="RU367107"/>
    </source>
</evidence>
<organism evidence="15 16">
    <name type="scientific">Tachysurus vachellii</name>
    <name type="common">Darkbarbel catfish</name>
    <name type="synonym">Pelteobagrus vachellii</name>
    <dbReference type="NCBI Taxonomy" id="175792"/>
    <lineage>
        <taxon>Eukaryota</taxon>
        <taxon>Metazoa</taxon>
        <taxon>Chordata</taxon>
        <taxon>Craniata</taxon>
        <taxon>Vertebrata</taxon>
        <taxon>Euteleostomi</taxon>
        <taxon>Actinopterygii</taxon>
        <taxon>Neopterygii</taxon>
        <taxon>Teleostei</taxon>
        <taxon>Ostariophysi</taxon>
        <taxon>Siluriformes</taxon>
        <taxon>Bagridae</taxon>
        <taxon>Tachysurus</taxon>
    </lineage>
</organism>
<feature type="compositionally biased region" description="Polar residues" evidence="11">
    <location>
        <begin position="288"/>
        <end position="302"/>
    </location>
</feature>
<dbReference type="GO" id="GO:0005654">
    <property type="term" value="C:nucleoplasm"/>
    <property type="evidence" value="ECO:0007669"/>
    <property type="project" value="UniProtKB-ARBA"/>
</dbReference>
<evidence type="ECO:0000256" key="5">
    <source>
        <dbReference type="ARBA" id="ARBA00023015"/>
    </source>
</evidence>
<dbReference type="Pfam" id="PF08914">
    <property type="entry name" value="Myb_Rap1"/>
    <property type="match status" value="1"/>
</dbReference>
<dbReference type="FunFam" id="1.10.10.60:FF:000246">
    <property type="entry name" value="Telomeric repeat-binding factor 2-interacting protein 1"/>
    <property type="match status" value="1"/>
</dbReference>
<dbReference type="InterPro" id="IPR015010">
    <property type="entry name" value="TERF2IP_Myb"/>
</dbReference>
<protein>
    <recommendedName>
        <fullName evidence="2 10">Telomeric repeat-binding factor 2-interacting protein 1</fullName>
        <shortName evidence="10">TERF2-interacting telomeric protein 1</shortName>
    </recommendedName>
    <alternativeName>
        <fullName evidence="9 10">Repressor/activator protein 1 homolog</fullName>
    </alternativeName>
</protein>
<gene>
    <name evidence="15" type="ORF">Q7C36_020861</name>
</gene>
<name>A0AA88JBL8_TACVA</name>
<dbReference type="InterPro" id="IPR038104">
    <property type="entry name" value="Rap1_C_sf"/>
</dbReference>
<keyword evidence="6 10" id="KW-0010">Activator</keyword>
<comment type="subcellular location">
    <subcellularLocation>
        <location evidence="10">Nucleus</location>
    </subcellularLocation>
    <subcellularLocation>
        <location evidence="10">Chromosome</location>
        <location evidence="10">Telomere</location>
    </subcellularLocation>
</comment>
<accession>A0AA88JBL8</accession>
<evidence type="ECO:0000313" key="15">
    <source>
        <dbReference type="EMBL" id="KAK2821518.1"/>
    </source>
</evidence>
<dbReference type="AlphaFoldDB" id="A0AA88JBL8"/>
<dbReference type="GO" id="GO:0031848">
    <property type="term" value="P:protection from non-homologous end joining at telomere"/>
    <property type="evidence" value="ECO:0007669"/>
    <property type="project" value="TreeGrafter"/>
</dbReference>
<evidence type="ECO:0000259" key="14">
    <source>
        <dbReference type="Pfam" id="PF16589"/>
    </source>
</evidence>
<feature type="compositionally biased region" description="Basic and acidic residues" evidence="11">
    <location>
        <begin position="362"/>
        <end position="381"/>
    </location>
</feature>
<comment type="subunit">
    <text evidence="10">Homodimer.</text>
</comment>
<feature type="compositionally biased region" description="Basic and acidic residues" evidence="11">
    <location>
        <begin position="303"/>
        <end position="313"/>
    </location>
</feature>
<feature type="domain" description="BRCT" evidence="14">
    <location>
        <begin position="15"/>
        <end position="98"/>
    </location>
</feature>
<evidence type="ECO:0000256" key="7">
    <source>
        <dbReference type="ARBA" id="ARBA00023163"/>
    </source>
</evidence>
<feature type="domain" description="TERF2-interacting telomeric protein 1 Myb" evidence="12">
    <location>
        <begin position="122"/>
        <end position="177"/>
    </location>
</feature>
<keyword evidence="5 10" id="KW-0805">Transcription regulation</keyword>
<feature type="compositionally biased region" description="Polar residues" evidence="11">
    <location>
        <begin position="191"/>
        <end position="201"/>
    </location>
</feature>
<keyword evidence="4 10" id="KW-0779">Telomere</keyword>
<dbReference type="SUPFAM" id="SSF46689">
    <property type="entry name" value="Homeodomain-like"/>
    <property type="match status" value="1"/>
</dbReference>
<comment type="caution">
    <text evidence="15">The sequence shown here is derived from an EMBL/GenBank/DDBJ whole genome shotgun (WGS) entry which is preliminary data.</text>
</comment>
<dbReference type="InterPro" id="IPR001357">
    <property type="entry name" value="BRCT_dom"/>
</dbReference>
<evidence type="ECO:0000256" key="6">
    <source>
        <dbReference type="ARBA" id="ARBA00023159"/>
    </source>
</evidence>
<feature type="compositionally biased region" description="Basic and acidic residues" evidence="11">
    <location>
        <begin position="270"/>
        <end position="285"/>
    </location>
</feature>
<dbReference type="GO" id="GO:0042162">
    <property type="term" value="F:telomeric DNA binding"/>
    <property type="evidence" value="ECO:0007669"/>
    <property type="project" value="TreeGrafter"/>
</dbReference>
<evidence type="ECO:0000256" key="2">
    <source>
        <dbReference type="ARBA" id="ARBA00017805"/>
    </source>
</evidence>